<dbReference type="AlphaFoldDB" id="F8NY13"/>
<evidence type="ECO:0000256" key="1">
    <source>
        <dbReference type="SAM" id="MobiDB-lite"/>
    </source>
</evidence>
<sequence>MANGRRVPSDTPTSDNPSTPAQSNDTRAPSVTRGRGAPRGGSPYTPPPRGGFLGSRGRGQGVGFERGRGFPSRPFRGRGRGAPVAPVSSS</sequence>
<dbReference type="HOGENOM" id="CLU_2442238_0_0_1"/>
<organism>
    <name type="scientific">Serpula lacrymans var. lacrymans (strain S7.9)</name>
    <name type="common">Dry rot fungus</name>
    <dbReference type="NCBI Taxonomy" id="578457"/>
    <lineage>
        <taxon>Eukaryota</taxon>
        <taxon>Fungi</taxon>
        <taxon>Dikarya</taxon>
        <taxon>Basidiomycota</taxon>
        <taxon>Agaricomycotina</taxon>
        <taxon>Agaricomycetes</taxon>
        <taxon>Agaricomycetidae</taxon>
        <taxon>Boletales</taxon>
        <taxon>Coniophorineae</taxon>
        <taxon>Serpulaceae</taxon>
        <taxon>Serpula</taxon>
    </lineage>
</organism>
<protein>
    <submittedName>
        <fullName evidence="2">Uncharacterized protein</fullName>
    </submittedName>
</protein>
<feature type="compositionally biased region" description="Polar residues" evidence="1">
    <location>
        <begin position="10"/>
        <end position="29"/>
    </location>
</feature>
<dbReference type="RefSeq" id="XP_007318224.1">
    <property type="nucleotide sequence ID" value="XM_007318162.1"/>
</dbReference>
<dbReference type="EMBL" id="GL945434">
    <property type="protein sequence ID" value="EGO24205.1"/>
    <property type="molecule type" value="Genomic_DNA"/>
</dbReference>
<name>F8NY13_SERL9</name>
<dbReference type="KEGG" id="sla:SERLADRAFT_467128"/>
<dbReference type="Proteomes" id="UP000008064">
    <property type="component" value="Unassembled WGS sequence"/>
</dbReference>
<feature type="compositionally biased region" description="Gly residues" evidence="1">
    <location>
        <begin position="51"/>
        <end position="64"/>
    </location>
</feature>
<dbReference type="GeneID" id="18819179"/>
<gene>
    <name evidence="2" type="ORF">SERLADRAFT_467128</name>
</gene>
<accession>F8NY13</accession>
<reference evidence="2" key="1">
    <citation type="submission" date="2011-04" db="EMBL/GenBank/DDBJ databases">
        <title>Evolution of plant cell wall degrading machinery underlies the functional diversity of forest fungi.</title>
        <authorList>
            <consortium name="US DOE Joint Genome Institute (JGI-PGF)"/>
            <person name="Eastwood D.C."/>
            <person name="Floudas D."/>
            <person name="Binder M."/>
            <person name="Majcherczyk A."/>
            <person name="Schneider P."/>
            <person name="Aerts A."/>
            <person name="Asiegbu F.O."/>
            <person name="Baker S.E."/>
            <person name="Barry K."/>
            <person name="Bendiksby M."/>
            <person name="Blumentritt M."/>
            <person name="Coutinho P.M."/>
            <person name="Cullen D."/>
            <person name="Cullen D."/>
            <person name="Gathman A."/>
            <person name="Goodell B."/>
            <person name="Henrissat B."/>
            <person name="Ihrmark K."/>
            <person name="Kauserud H."/>
            <person name="Kohler A."/>
            <person name="LaButti K."/>
            <person name="Lapidus A."/>
            <person name="Lavin J.L."/>
            <person name="Lee Y.-H."/>
            <person name="Lindquist E."/>
            <person name="Lilly W."/>
            <person name="Lucas S."/>
            <person name="Morin E."/>
            <person name="Murat C."/>
            <person name="Oguiza J.A."/>
            <person name="Park J."/>
            <person name="Pisabarro A.G."/>
            <person name="Riley R."/>
            <person name="Rosling A."/>
            <person name="Salamov A."/>
            <person name="Schmidt O."/>
            <person name="Schmutz J."/>
            <person name="Skrede I."/>
            <person name="Stenlid J."/>
            <person name="Wiebenga A."/>
            <person name="Xie X."/>
            <person name="Kues U."/>
            <person name="Hibbett D.S."/>
            <person name="Hoffmeister D."/>
            <person name="Hogberg N."/>
            <person name="Martin F."/>
            <person name="Grigoriev I.V."/>
            <person name="Watkinson S.C."/>
        </authorList>
    </citation>
    <scope>NUCLEOTIDE SEQUENCE</scope>
    <source>
        <strain evidence="2">S7.9</strain>
    </source>
</reference>
<feature type="region of interest" description="Disordered" evidence="1">
    <location>
        <begin position="1"/>
        <end position="90"/>
    </location>
</feature>
<proteinExistence type="predicted"/>
<evidence type="ECO:0000313" key="2">
    <source>
        <dbReference type="EMBL" id="EGO24205.1"/>
    </source>
</evidence>